<reference evidence="1" key="1">
    <citation type="submission" date="2021-01" db="EMBL/GenBank/DDBJ databases">
        <authorList>
            <consortium name="Genoscope - CEA"/>
            <person name="William W."/>
        </authorList>
    </citation>
    <scope>NUCLEOTIDE SEQUENCE</scope>
</reference>
<sequence length="254" mass="30610">MNRNNNNCLHNKKYNNQLKGLIYKIFTKLNNTIYRKIKNFQIKLNLIQILEEIFYLSQTNKILKIQNILVQYNRFQYNYQPIFFLNEIQTINQQYYPSDIGTSIIRQVINSDFGSTQIHRNREALNTEIQDKIEQYQLSNEEQSVGEIKQNRGVQQQQGIEYTFQIQTSLQEQTYQERDQQSLDYFKNNRVHNFKLNDQVVQSFNESEKEDILNHQQLEQIINNHRSKGSDIQNNQQRKRKQEICCNIRQSLFD</sequence>
<name>A0A8S1M3Y9_PARPR</name>
<evidence type="ECO:0000313" key="2">
    <source>
        <dbReference type="Proteomes" id="UP000688137"/>
    </source>
</evidence>
<dbReference type="AlphaFoldDB" id="A0A8S1M3Y9"/>
<evidence type="ECO:0000313" key="1">
    <source>
        <dbReference type="EMBL" id="CAD8074339.1"/>
    </source>
</evidence>
<proteinExistence type="predicted"/>
<organism evidence="1 2">
    <name type="scientific">Paramecium primaurelia</name>
    <dbReference type="NCBI Taxonomy" id="5886"/>
    <lineage>
        <taxon>Eukaryota</taxon>
        <taxon>Sar</taxon>
        <taxon>Alveolata</taxon>
        <taxon>Ciliophora</taxon>
        <taxon>Intramacronucleata</taxon>
        <taxon>Oligohymenophorea</taxon>
        <taxon>Peniculida</taxon>
        <taxon>Parameciidae</taxon>
        <taxon>Paramecium</taxon>
    </lineage>
</organism>
<keyword evidence="2" id="KW-1185">Reference proteome</keyword>
<accession>A0A8S1M3Y9</accession>
<dbReference type="Proteomes" id="UP000688137">
    <property type="component" value="Unassembled WGS sequence"/>
</dbReference>
<comment type="caution">
    <text evidence="1">The sequence shown here is derived from an EMBL/GenBank/DDBJ whole genome shotgun (WGS) entry which is preliminary data.</text>
</comment>
<dbReference type="EMBL" id="CAJJDM010000052">
    <property type="protein sequence ID" value="CAD8074339.1"/>
    <property type="molecule type" value="Genomic_DNA"/>
</dbReference>
<gene>
    <name evidence="1" type="ORF">PPRIM_AZ9-3.1.T0520227</name>
</gene>
<protein>
    <submittedName>
        <fullName evidence="1">Uncharacterized protein</fullName>
    </submittedName>
</protein>